<dbReference type="GO" id="GO:0009317">
    <property type="term" value="C:acetyl-CoA carboxylase complex"/>
    <property type="evidence" value="ECO:0007669"/>
    <property type="project" value="InterPro"/>
</dbReference>
<keyword evidence="6 13" id="KW-0863">Zinc-finger</keyword>
<dbReference type="InterPro" id="IPR029045">
    <property type="entry name" value="ClpP/crotonase-like_dom_sf"/>
</dbReference>
<evidence type="ECO:0000256" key="4">
    <source>
        <dbReference type="ARBA" id="ARBA00022723"/>
    </source>
</evidence>
<dbReference type="InterPro" id="IPR011762">
    <property type="entry name" value="COA_CT_N"/>
</dbReference>
<dbReference type="Pfam" id="PF01039">
    <property type="entry name" value="Carboxyl_trans"/>
    <property type="match status" value="1"/>
</dbReference>
<comment type="subunit">
    <text evidence="13">Acetyl-CoA carboxylase is a heterohexamer composed of biotin carboxyl carrier protein (AccB), biotin carboxylase (AccC) and two subunits each of ACCase subunit alpha (AccA) and ACCase subunit beta (AccD).</text>
</comment>
<keyword evidence="8 13" id="KW-0862">Zinc</keyword>
<keyword evidence="2 13" id="KW-0444">Lipid biosynthesis</keyword>
<comment type="function">
    <text evidence="12 13">Component of the acetyl coenzyme A carboxylase (ACC) complex. Biotin carboxylase (BC) catalyzes the carboxylation of biotin on its carrier protein (BCCP) and then the CO(2) group is transferred by the transcarboxylase to acetyl-CoA to form malonyl-CoA.</text>
</comment>
<feature type="domain" description="CoA carboxyltransferase N-terminal" evidence="14">
    <location>
        <begin position="22"/>
        <end position="277"/>
    </location>
</feature>
<dbReference type="SUPFAM" id="SSF52096">
    <property type="entry name" value="ClpP/crotonase"/>
    <property type="match status" value="1"/>
</dbReference>
<proteinExistence type="inferred from homology"/>
<evidence type="ECO:0000256" key="11">
    <source>
        <dbReference type="ARBA" id="ARBA00023160"/>
    </source>
</evidence>
<dbReference type="InterPro" id="IPR034733">
    <property type="entry name" value="AcCoA_carboxyl_beta"/>
</dbReference>
<dbReference type="GO" id="GO:0003989">
    <property type="term" value="F:acetyl-CoA carboxylase activity"/>
    <property type="evidence" value="ECO:0007669"/>
    <property type="project" value="InterPro"/>
</dbReference>
<dbReference type="GO" id="GO:0006633">
    <property type="term" value="P:fatty acid biosynthetic process"/>
    <property type="evidence" value="ECO:0007669"/>
    <property type="project" value="UniProtKB-KW"/>
</dbReference>
<dbReference type="EMBL" id="DTHV01000026">
    <property type="protein sequence ID" value="HGW59994.1"/>
    <property type="molecule type" value="Genomic_DNA"/>
</dbReference>
<dbReference type="AlphaFoldDB" id="A0A7C4TWJ0"/>
<comment type="pathway">
    <text evidence="13">Lipid metabolism; malonyl-CoA biosynthesis; malonyl-CoA from acetyl-CoA: step 1/1.</text>
</comment>
<dbReference type="Pfam" id="PF17848">
    <property type="entry name" value="Zn_ribbon_ACC"/>
    <property type="match status" value="1"/>
</dbReference>
<dbReference type="PRINTS" id="PR01070">
    <property type="entry name" value="ACCCTRFRASEB"/>
</dbReference>
<evidence type="ECO:0000256" key="5">
    <source>
        <dbReference type="ARBA" id="ARBA00022741"/>
    </source>
</evidence>
<keyword evidence="13" id="KW-0963">Cytoplasm</keyword>
<dbReference type="GO" id="GO:0008270">
    <property type="term" value="F:zinc ion binding"/>
    <property type="evidence" value="ECO:0007669"/>
    <property type="project" value="UniProtKB-UniRule"/>
</dbReference>
<keyword evidence="10 13" id="KW-0443">Lipid metabolism</keyword>
<feature type="binding site" evidence="13">
    <location>
        <position position="45"/>
    </location>
    <ligand>
        <name>Zn(2+)</name>
        <dbReference type="ChEBI" id="CHEBI:29105"/>
    </ligand>
</feature>
<comment type="caution">
    <text evidence="15">The sequence shown here is derived from an EMBL/GenBank/DDBJ whole genome shotgun (WGS) entry which is preliminary data.</text>
</comment>
<keyword evidence="15" id="KW-0436">Ligase</keyword>
<evidence type="ECO:0000256" key="9">
    <source>
        <dbReference type="ARBA" id="ARBA00022840"/>
    </source>
</evidence>
<evidence type="ECO:0000256" key="12">
    <source>
        <dbReference type="ARBA" id="ARBA00025280"/>
    </source>
</evidence>
<dbReference type="Gene3D" id="3.90.226.10">
    <property type="entry name" value="2-enoyl-CoA Hydratase, Chain A, domain 1"/>
    <property type="match status" value="1"/>
</dbReference>
<name>A0A7C4TWJ0_9BACT</name>
<dbReference type="PANTHER" id="PTHR42995:SF5">
    <property type="entry name" value="ACETYL-COENZYME A CARBOXYLASE CARBOXYL TRANSFERASE SUBUNIT BETA, CHLOROPLASTIC"/>
    <property type="match status" value="1"/>
</dbReference>
<evidence type="ECO:0000256" key="8">
    <source>
        <dbReference type="ARBA" id="ARBA00022833"/>
    </source>
</evidence>
<dbReference type="PANTHER" id="PTHR42995">
    <property type="entry name" value="ACETYL-COENZYME A CARBOXYLASE CARBOXYL TRANSFERASE SUBUNIT BETA, CHLOROPLASTIC"/>
    <property type="match status" value="1"/>
</dbReference>
<dbReference type="GO" id="GO:0005524">
    <property type="term" value="F:ATP binding"/>
    <property type="evidence" value="ECO:0007669"/>
    <property type="project" value="UniProtKB-KW"/>
</dbReference>
<comment type="cofactor">
    <cofactor evidence="13">
        <name>Zn(2+)</name>
        <dbReference type="ChEBI" id="CHEBI:29105"/>
    </cofactor>
    <text evidence="13">Binds 1 zinc ion per subunit.</text>
</comment>
<sequence>MYNNTDMKKIVKVITEEEAKNQWVRCNNCKHLIYYEELKENLKVCPYCGYHFRLTAKERIEFLIDEGTFTELFREITSKDPLQFVDKEPYEKKIKEIEENGGYSSSIITGKGKINGIDVAIGILAFEYIGGSLGSAMGEKITRLIYYAIDEKLPLILISSSGGARMQEGILSLMQMAKVSGALSDYKKNGRLYISVLTNPTYGGTTASFAMLGDIIIAESKAMIGFAGPRVIEQTTKKKLKEDFQTAEFLLNHGFVDIVVDRRSLKGEIEKILRYLQ</sequence>
<evidence type="ECO:0000256" key="10">
    <source>
        <dbReference type="ARBA" id="ARBA00023098"/>
    </source>
</evidence>
<dbReference type="GO" id="GO:0016743">
    <property type="term" value="F:carboxyl- or carbamoyltransferase activity"/>
    <property type="evidence" value="ECO:0007669"/>
    <property type="project" value="UniProtKB-UniRule"/>
</dbReference>
<comment type="subcellular location">
    <subcellularLocation>
        <location evidence="1 13">Cytoplasm</location>
    </subcellularLocation>
</comment>
<evidence type="ECO:0000256" key="7">
    <source>
        <dbReference type="ARBA" id="ARBA00022832"/>
    </source>
</evidence>
<dbReference type="InterPro" id="IPR041010">
    <property type="entry name" value="Znf-ACC"/>
</dbReference>
<keyword evidence="5 13" id="KW-0547">Nucleotide-binding</keyword>
<evidence type="ECO:0000256" key="1">
    <source>
        <dbReference type="ARBA" id="ARBA00004496"/>
    </source>
</evidence>
<dbReference type="EC" id="2.1.3.15" evidence="13"/>
<comment type="similarity">
    <text evidence="13">Belongs to the AccD/PCCB family.</text>
</comment>
<keyword evidence="3 13" id="KW-0808">Transferase</keyword>
<evidence type="ECO:0000256" key="13">
    <source>
        <dbReference type="HAMAP-Rule" id="MF_01395"/>
    </source>
</evidence>
<dbReference type="NCBIfam" id="TIGR00515">
    <property type="entry name" value="accD"/>
    <property type="match status" value="1"/>
</dbReference>
<keyword evidence="11 13" id="KW-0275">Fatty acid biosynthesis</keyword>
<organism evidence="15">
    <name type="scientific">Caldisericum exile</name>
    <dbReference type="NCBI Taxonomy" id="693075"/>
    <lineage>
        <taxon>Bacteria</taxon>
        <taxon>Pseudomonadati</taxon>
        <taxon>Caldisericota/Cryosericota group</taxon>
        <taxon>Caldisericota</taxon>
        <taxon>Caldisericia</taxon>
        <taxon>Caldisericales</taxon>
        <taxon>Caldisericaceae</taxon>
        <taxon>Caldisericum</taxon>
    </lineage>
</organism>
<accession>A0A7C4TWJ0</accession>
<dbReference type="GO" id="GO:2001295">
    <property type="term" value="P:malonyl-CoA biosynthetic process"/>
    <property type="evidence" value="ECO:0007669"/>
    <property type="project" value="UniProtKB-UniRule"/>
</dbReference>
<dbReference type="PROSITE" id="PS50980">
    <property type="entry name" value="COA_CT_NTER"/>
    <property type="match status" value="1"/>
</dbReference>
<dbReference type="InterPro" id="IPR000438">
    <property type="entry name" value="Acetyl_CoA_COase_Trfase_b_su"/>
</dbReference>
<evidence type="ECO:0000256" key="2">
    <source>
        <dbReference type="ARBA" id="ARBA00022516"/>
    </source>
</evidence>
<keyword evidence="4 13" id="KW-0479">Metal-binding</keyword>
<protein>
    <recommendedName>
        <fullName evidence="13">Acetyl-coenzyme A carboxylase carboxyl transferase subunit beta</fullName>
        <shortName evidence="13">ACCase subunit beta</shortName>
        <shortName evidence="13">Acetyl-CoA carboxylase carboxyltransferase subunit beta</shortName>
        <ecNumber evidence="13">2.1.3.15</ecNumber>
    </recommendedName>
</protein>
<evidence type="ECO:0000256" key="3">
    <source>
        <dbReference type="ARBA" id="ARBA00022679"/>
    </source>
</evidence>
<gene>
    <name evidence="13" type="primary">accD</name>
    <name evidence="15" type="ORF">ENV82_00905</name>
</gene>
<reference evidence="15" key="1">
    <citation type="journal article" date="2020" name="mSystems">
        <title>Genome- and Community-Level Interaction Insights into Carbon Utilization and Element Cycling Functions of Hydrothermarchaeota in Hydrothermal Sediment.</title>
        <authorList>
            <person name="Zhou Z."/>
            <person name="Liu Y."/>
            <person name="Xu W."/>
            <person name="Pan J."/>
            <person name="Luo Z.H."/>
            <person name="Li M."/>
        </authorList>
    </citation>
    <scope>NUCLEOTIDE SEQUENCE [LARGE SCALE GENOMIC DNA]</scope>
    <source>
        <strain evidence="15">SpSt-794</strain>
    </source>
</reference>
<evidence type="ECO:0000313" key="15">
    <source>
        <dbReference type="EMBL" id="HGW59994.1"/>
    </source>
</evidence>
<feature type="binding site" evidence="13">
    <location>
        <position position="29"/>
    </location>
    <ligand>
        <name>Zn(2+)</name>
        <dbReference type="ChEBI" id="CHEBI:29105"/>
    </ligand>
</feature>
<feature type="zinc finger region" description="C4-type" evidence="13">
    <location>
        <begin position="26"/>
        <end position="48"/>
    </location>
</feature>
<keyword evidence="9 13" id="KW-0067">ATP-binding</keyword>
<evidence type="ECO:0000256" key="6">
    <source>
        <dbReference type="ARBA" id="ARBA00022771"/>
    </source>
</evidence>
<evidence type="ECO:0000259" key="14">
    <source>
        <dbReference type="PROSITE" id="PS50980"/>
    </source>
</evidence>
<feature type="binding site" evidence="13">
    <location>
        <position position="26"/>
    </location>
    <ligand>
        <name>Zn(2+)</name>
        <dbReference type="ChEBI" id="CHEBI:29105"/>
    </ligand>
</feature>
<keyword evidence="7 13" id="KW-0276">Fatty acid metabolism</keyword>
<feature type="binding site" evidence="13">
    <location>
        <position position="48"/>
    </location>
    <ligand>
        <name>Zn(2+)</name>
        <dbReference type="ChEBI" id="CHEBI:29105"/>
    </ligand>
</feature>
<dbReference type="HAMAP" id="MF_01395">
    <property type="entry name" value="AcetylCoA_CT_beta"/>
    <property type="match status" value="1"/>
</dbReference>
<comment type="catalytic activity">
    <reaction evidence="13">
        <text>N(6)-carboxybiotinyl-L-lysyl-[protein] + acetyl-CoA = N(6)-biotinyl-L-lysyl-[protein] + malonyl-CoA</text>
        <dbReference type="Rhea" id="RHEA:54728"/>
        <dbReference type="Rhea" id="RHEA-COMP:10505"/>
        <dbReference type="Rhea" id="RHEA-COMP:10506"/>
        <dbReference type="ChEBI" id="CHEBI:57288"/>
        <dbReference type="ChEBI" id="CHEBI:57384"/>
        <dbReference type="ChEBI" id="CHEBI:83144"/>
        <dbReference type="ChEBI" id="CHEBI:83145"/>
        <dbReference type="EC" id="2.1.3.15"/>
    </reaction>
</comment>
<dbReference type="UniPathway" id="UPA00655">
    <property type="reaction ID" value="UER00711"/>
</dbReference>